<comment type="caution">
    <text evidence="3">The sequence shown here is derived from an EMBL/GenBank/DDBJ whole genome shotgun (WGS) entry which is preliminary data.</text>
</comment>
<dbReference type="GO" id="GO:0000287">
    <property type="term" value="F:magnesium ion binding"/>
    <property type="evidence" value="ECO:0007669"/>
    <property type="project" value="InterPro"/>
</dbReference>
<dbReference type="OrthoDB" id="15433at2759"/>
<protein>
    <submittedName>
        <fullName evidence="3">WGS project CCBQ000000000 data, contig 00015</fullName>
    </submittedName>
</protein>
<accession>A0A0A8L9V7</accession>
<reference evidence="3 4" key="1">
    <citation type="submission" date="2014-03" db="EMBL/GenBank/DDBJ databases">
        <title>The genome of Kluyveromyces dobzhanskii.</title>
        <authorList>
            <person name="Nystedt B."/>
            <person name="Astrom S."/>
        </authorList>
    </citation>
    <scope>NUCLEOTIDE SEQUENCE [LARGE SCALE GENOMIC DNA]</scope>
    <source>
        <strain evidence="3 4">CBS 2104</strain>
    </source>
</reference>
<evidence type="ECO:0000313" key="4">
    <source>
        <dbReference type="Proteomes" id="UP000031516"/>
    </source>
</evidence>
<dbReference type="InterPro" id="IPR008278">
    <property type="entry name" value="4-PPantetheinyl_Trfase_dom"/>
</dbReference>
<keyword evidence="1" id="KW-0808">Transferase</keyword>
<sequence length="164" mass="19009">MLRVPSVILKNTNVLSAATDIVYLPRVRKLLERNSSSRLQRIFKKFMHPYEIDHYNTLVKHGSQPEQKLVYVAGVWASKESLFKSLPYSSQRPSAIDIYTKLAYKSNDLDGKPKLNLDKKRFSTGCSTTSYWDKHLESTRYEMSISHDQNYLICILLHIKDAEP</sequence>
<name>A0A0A8L9V7_9SACH</name>
<proteinExistence type="predicted"/>
<keyword evidence="4" id="KW-1185">Reference proteome</keyword>
<evidence type="ECO:0000259" key="2">
    <source>
        <dbReference type="Pfam" id="PF01648"/>
    </source>
</evidence>
<feature type="domain" description="4'-phosphopantetheinyl transferase" evidence="2">
    <location>
        <begin position="19"/>
        <end position="116"/>
    </location>
</feature>
<dbReference type="Proteomes" id="UP000031516">
    <property type="component" value="Unassembled WGS sequence"/>
</dbReference>
<dbReference type="Pfam" id="PF01648">
    <property type="entry name" value="ACPS"/>
    <property type="match status" value="1"/>
</dbReference>
<evidence type="ECO:0000313" key="3">
    <source>
        <dbReference type="EMBL" id="CDO95846.1"/>
    </source>
</evidence>
<evidence type="ECO:0000256" key="1">
    <source>
        <dbReference type="ARBA" id="ARBA00022679"/>
    </source>
</evidence>
<gene>
    <name evidence="3" type="ORF">KLDO_g4071</name>
</gene>
<dbReference type="GO" id="GO:0008897">
    <property type="term" value="F:holo-[acyl-carrier-protein] synthase activity"/>
    <property type="evidence" value="ECO:0007669"/>
    <property type="project" value="InterPro"/>
</dbReference>
<dbReference type="AlphaFoldDB" id="A0A0A8L9V7"/>
<dbReference type="SUPFAM" id="SSF56214">
    <property type="entry name" value="4'-phosphopantetheinyl transferase"/>
    <property type="match status" value="1"/>
</dbReference>
<dbReference type="EMBL" id="CCBQ010000045">
    <property type="protein sequence ID" value="CDO95846.1"/>
    <property type="molecule type" value="Genomic_DNA"/>
</dbReference>
<dbReference type="InterPro" id="IPR037143">
    <property type="entry name" value="4-PPantetheinyl_Trfase_dom_sf"/>
</dbReference>
<dbReference type="Gene3D" id="3.90.470.20">
    <property type="entry name" value="4'-phosphopantetheinyl transferase domain"/>
    <property type="match status" value="1"/>
</dbReference>
<organism evidence="3 4">
    <name type="scientific">Kluyveromyces dobzhanskii CBS 2104</name>
    <dbReference type="NCBI Taxonomy" id="1427455"/>
    <lineage>
        <taxon>Eukaryota</taxon>
        <taxon>Fungi</taxon>
        <taxon>Dikarya</taxon>
        <taxon>Ascomycota</taxon>
        <taxon>Saccharomycotina</taxon>
        <taxon>Saccharomycetes</taxon>
        <taxon>Saccharomycetales</taxon>
        <taxon>Saccharomycetaceae</taxon>
        <taxon>Kluyveromyces</taxon>
    </lineage>
</organism>